<comment type="caution">
    <text evidence="1">The sequence shown here is derived from an EMBL/GenBank/DDBJ whole genome shotgun (WGS) entry which is preliminary data.</text>
</comment>
<proteinExistence type="predicted"/>
<protein>
    <submittedName>
        <fullName evidence="1">Uncharacterized protein</fullName>
    </submittedName>
</protein>
<gene>
    <name evidence="1" type="ORF">SDC9_68592</name>
</gene>
<reference evidence="1" key="1">
    <citation type="submission" date="2019-08" db="EMBL/GenBank/DDBJ databases">
        <authorList>
            <person name="Kucharzyk K."/>
            <person name="Murdoch R.W."/>
            <person name="Higgins S."/>
            <person name="Loffler F."/>
        </authorList>
    </citation>
    <scope>NUCLEOTIDE SEQUENCE</scope>
</reference>
<evidence type="ECO:0000313" key="1">
    <source>
        <dbReference type="EMBL" id="MPM22141.1"/>
    </source>
</evidence>
<sequence length="106" mass="12256">MFDKTDFGIASLGRHRSHIFKIKTLKNREYAARGIPFIYSEIDDDFENMPYIIKAPADESPIDIKSIIDFLKTTNITPNEIRDSIINELSWSNQMKKVVDVTFNNS</sequence>
<accession>A0A644Y2J0</accession>
<organism evidence="1">
    <name type="scientific">bioreactor metagenome</name>
    <dbReference type="NCBI Taxonomy" id="1076179"/>
    <lineage>
        <taxon>unclassified sequences</taxon>
        <taxon>metagenomes</taxon>
        <taxon>ecological metagenomes</taxon>
    </lineage>
</organism>
<name>A0A644Y2J0_9ZZZZ</name>
<dbReference type="EMBL" id="VSSQ01003745">
    <property type="protein sequence ID" value="MPM22141.1"/>
    <property type="molecule type" value="Genomic_DNA"/>
</dbReference>
<dbReference type="AlphaFoldDB" id="A0A644Y2J0"/>